<dbReference type="CDD" id="cd02062">
    <property type="entry name" value="Nitro_FMN_reductase"/>
    <property type="match status" value="1"/>
</dbReference>
<dbReference type="eggNOG" id="COG0778">
    <property type="taxonomic scope" value="Bacteria"/>
</dbReference>
<reference evidence="2" key="1">
    <citation type="submission" date="2014-05" db="EMBL/GenBank/DDBJ databases">
        <title>Genome sequence of Mycobacterium aromaticivorans strain JS19b1T (= DSM 45407T).</title>
        <authorList>
            <person name="Kwak Y."/>
            <person name="Park G.-S."/>
            <person name="Li Q.X."/>
            <person name="Lee S.-E."/>
            <person name="Shin J.-H."/>
        </authorList>
    </citation>
    <scope>NUCLEOTIDE SEQUENCE [LARGE SCALE GENOMIC DNA]</scope>
    <source>
        <strain evidence="2">JS19b1</strain>
    </source>
</reference>
<dbReference type="OrthoDB" id="3774920at2"/>
<dbReference type="InterPro" id="IPR029479">
    <property type="entry name" value="Nitroreductase"/>
</dbReference>
<dbReference type="STRING" id="1440774.Y900_001705"/>
<dbReference type="PANTHER" id="PTHR23026">
    <property type="entry name" value="NADPH NITROREDUCTASE"/>
    <property type="match status" value="1"/>
</dbReference>
<keyword evidence="3" id="KW-1185">Reference proteome</keyword>
<dbReference type="AlphaFoldDB" id="A0A064CFZ5"/>
<sequence length="231" mass="24724">MDLIDALRSTGSVREFTDQPVDDSVLARILDTARFAPSGANAQAWRLVVVKDPETRGRLRELYRQPWVEYLALTAAGLRPWAPVNDPADETSALAAGTGQAEQAASSGLAAHLDKVPALLALFADLSQLAAVDRDLDRYSLAGGASVYPFAWSILLAARAEGIGGVLTTMLIREEDEVKRLLGAEEPLALAAVIALGHPVRQVRRLTRAPVESFTTVDRLDGAPFLAANSD</sequence>
<accession>A0A064CFZ5</accession>
<dbReference type="Proteomes" id="UP000022835">
    <property type="component" value="Unassembled WGS sequence"/>
</dbReference>
<organism evidence="2 3">
    <name type="scientific">Mycolicibacterium aromaticivorans JS19b1 = JCM 16368</name>
    <dbReference type="NCBI Taxonomy" id="1440774"/>
    <lineage>
        <taxon>Bacteria</taxon>
        <taxon>Bacillati</taxon>
        <taxon>Actinomycetota</taxon>
        <taxon>Actinomycetes</taxon>
        <taxon>Mycobacteriales</taxon>
        <taxon>Mycobacteriaceae</taxon>
        <taxon>Mycolicibacterium</taxon>
    </lineage>
</organism>
<evidence type="ECO:0000259" key="1">
    <source>
        <dbReference type="Pfam" id="PF00881"/>
    </source>
</evidence>
<protein>
    <submittedName>
        <fullName evidence="2">NADH dehydrogenase</fullName>
    </submittedName>
</protein>
<dbReference type="Pfam" id="PF00881">
    <property type="entry name" value="Nitroreductase"/>
    <property type="match status" value="1"/>
</dbReference>
<gene>
    <name evidence="2" type="ORF">Y900_001705</name>
</gene>
<dbReference type="RefSeq" id="WP_036338289.1">
    <property type="nucleotide sequence ID" value="NZ_JALN02000001.1"/>
</dbReference>
<dbReference type="InterPro" id="IPR050627">
    <property type="entry name" value="Nitroreductase/BluB"/>
</dbReference>
<dbReference type="InterPro" id="IPR000415">
    <property type="entry name" value="Nitroreductase-like"/>
</dbReference>
<comment type="caution">
    <text evidence="2">The sequence shown here is derived from an EMBL/GenBank/DDBJ whole genome shotgun (WGS) entry which is preliminary data.</text>
</comment>
<dbReference type="GO" id="GO:0016491">
    <property type="term" value="F:oxidoreductase activity"/>
    <property type="evidence" value="ECO:0007669"/>
    <property type="project" value="InterPro"/>
</dbReference>
<name>A0A064CFZ5_9MYCO</name>
<evidence type="ECO:0000313" key="3">
    <source>
        <dbReference type="Proteomes" id="UP000022835"/>
    </source>
</evidence>
<dbReference type="PANTHER" id="PTHR23026:SF123">
    <property type="entry name" value="NAD(P)H NITROREDUCTASE RV3131-RELATED"/>
    <property type="match status" value="1"/>
</dbReference>
<dbReference type="Gene3D" id="3.40.109.10">
    <property type="entry name" value="NADH Oxidase"/>
    <property type="match status" value="1"/>
</dbReference>
<evidence type="ECO:0000313" key="2">
    <source>
        <dbReference type="EMBL" id="KDE97682.1"/>
    </source>
</evidence>
<proteinExistence type="predicted"/>
<dbReference type="EMBL" id="JALN02000001">
    <property type="protein sequence ID" value="KDE97682.1"/>
    <property type="molecule type" value="Genomic_DNA"/>
</dbReference>
<feature type="domain" description="Nitroreductase" evidence="1">
    <location>
        <begin position="10"/>
        <end position="198"/>
    </location>
</feature>
<dbReference type="SUPFAM" id="SSF55469">
    <property type="entry name" value="FMN-dependent nitroreductase-like"/>
    <property type="match status" value="1"/>
</dbReference>